<dbReference type="PANTHER" id="PTHR11601:SF34">
    <property type="entry name" value="CYSTEINE DESULFURASE"/>
    <property type="match status" value="1"/>
</dbReference>
<dbReference type="InterPro" id="IPR000192">
    <property type="entry name" value="Aminotrans_V_dom"/>
</dbReference>
<dbReference type="Pfam" id="PF00266">
    <property type="entry name" value="Aminotran_5"/>
    <property type="match status" value="1"/>
</dbReference>
<reference evidence="4 5" key="1">
    <citation type="submission" date="2019-04" db="EMBL/GenBank/DDBJ databases">
        <title>The sequence and de novo assembly of Takifugu bimaculatus genome using PacBio and Hi-C technologies.</title>
        <authorList>
            <person name="Xu P."/>
            <person name="Liu B."/>
            <person name="Zhou Z."/>
        </authorList>
    </citation>
    <scope>NUCLEOTIDE SEQUENCE [LARGE SCALE GENOMIC DNA]</scope>
    <source>
        <strain evidence="4">TB-2018</strain>
        <tissue evidence="4">Muscle</tissue>
    </source>
</reference>
<dbReference type="InterPro" id="IPR015424">
    <property type="entry name" value="PyrdxlP-dep_Trfase"/>
</dbReference>
<keyword evidence="5" id="KW-1185">Reference proteome</keyword>
<dbReference type="GO" id="GO:0005739">
    <property type="term" value="C:mitochondrion"/>
    <property type="evidence" value="ECO:0007669"/>
    <property type="project" value="TreeGrafter"/>
</dbReference>
<dbReference type="GO" id="GO:0031071">
    <property type="term" value="F:cysteine desulfurase activity"/>
    <property type="evidence" value="ECO:0007669"/>
    <property type="project" value="TreeGrafter"/>
</dbReference>
<proteinExistence type="inferred from homology"/>
<protein>
    <recommendedName>
        <fullName evidence="3">Aminotransferase class V domain-containing protein</fullName>
    </recommendedName>
</protein>
<organism evidence="4 5">
    <name type="scientific">Takifugu bimaculatus</name>
    <dbReference type="NCBI Taxonomy" id="433685"/>
    <lineage>
        <taxon>Eukaryota</taxon>
        <taxon>Metazoa</taxon>
        <taxon>Chordata</taxon>
        <taxon>Craniata</taxon>
        <taxon>Vertebrata</taxon>
        <taxon>Euteleostomi</taxon>
        <taxon>Actinopterygii</taxon>
        <taxon>Neopterygii</taxon>
        <taxon>Teleostei</taxon>
        <taxon>Neoteleostei</taxon>
        <taxon>Acanthomorphata</taxon>
        <taxon>Eupercaria</taxon>
        <taxon>Tetraodontiformes</taxon>
        <taxon>Tetradontoidea</taxon>
        <taxon>Tetraodontidae</taxon>
        <taxon>Takifugu</taxon>
    </lineage>
</organism>
<dbReference type="PANTHER" id="PTHR11601">
    <property type="entry name" value="CYSTEINE DESULFURYLASE FAMILY MEMBER"/>
    <property type="match status" value="1"/>
</dbReference>
<name>A0A4Z2BAI2_9TELE</name>
<dbReference type="SUPFAM" id="SSF53383">
    <property type="entry name" value="PLP-dependent transferases"/>
    <property type="match status" value="1"/>
</dbReference>
<dbReference type="GO" id="GO:0016226">
    <property type="term" value="P:iron-sulfur cluster assembly"/>
    <property type="evidence" value="ECO:0007669"/>
    <property type="project" value="TreeGrafter"/>
</dbReference>
<evidence type="ECO:0000313" key="4">
    <source>
        <dbReference type="EMBL" id="TNM89202.1"/>
    </source>
</evidence>
<gene>
    <name evidence="4" type="ORF">fugu_005457</name>
</gene>
<evidence type="ECO:0000256" key="2">
    <source>
        <dbReference type="ARBA" id="ARBA00006490"/>
    </source>
</evidence>
<sequence>MSWRKMSSALSTWTSRPRRLWIHVSWMPCCPTRLITTVTLTPGHTPTAGRAETAMETARKQVADLIGADPREIIFTSGATESNNMAIKGVARFYQSKKRHCDHHTDGAQVCLGLMSGFGVGGFQCHLPAGSEEWTGGLGAIGGLHTS</sequence>
<feature type="domain" description="Aminotransferase class V" evidence="3">
    <location>
        <begin position="48"/>
        <end position="100"/>
    </location>
</feature>
<dbReference type="InterPro" id="IPR015421">
    <property type="entry name" value="PyrdxlP-dep_Trfase_major"/>
</dbReference>
<dbReference type="EMBL" id="SWLE01000018">
    <property type="protein sequence ID" value="TNM89202.1"/>
    <property type="molecule type" value="Genomic_DNA"/>
</dbReference>
<dbReference type="Proteomes" id="UP000516260">
    <property type="component" value="Chromosome 5"/>
</dbReference>
<dbReference type="AlphaFoldDB" id="A0A4Z2BAI2"/>
<comment type="cofactor">
    <cofactor evidence="1">
        <name>pyridoxal 5'-phosphate</name>
        <dbReference type="ChEBI" id="CHEBI:597326"/>
    </cofactor>
</comment>
<dbReference type="GO" id="GO:0005829">
    <property type="term" value="C:cytosol"/>
    <property type="evidence" value="ECO:0007669"/>
    <property type="project" value="TreeGrafter"/>
</dbReference>
<dbReference type="GO" id="GO:0005634">
    <property type="term" value="C:nucleus"/>
    <property type="evidence" value="ECO:0007669"/>
    <property type="project" value="TreeGrafter"/>
</dbReference>
<evidence type="ECO:0000259" key="3">
    <source>
        <dbReference type="Pfam" id="PF00266"/>
    </source>
</evidence>
<comment type="caution">
    <text evidence="4">The sequence shown here is derived from an EMBL/GenBank/DDBJ whole genome shotgun (WGS) entry which is preliminary data.</text>
</comment>
<evidence type="ECO:0000313" key="5">
    <source>
        <dbReference type="Proteomes" id="UP000516260"/>
    </source>
</evidence>
<dbReference type="Gene3D" id="3.40.640.10">
    <property type="entry name" value="Type I PLP-dependent aspartate aminotransferase-like (Major domain)"/>
    <property type="match status" value="1"/>
</dbReference>
<accession>A0A4Z2BAI2</accession>
<evidence type="ECO:0000256" key="1">
    <source>
        <dbReference type="ARBA" id="ARBA00001933"/>
    </source>
</evidence>
<comment type="similarity">
    <text evidence="2">Belongs to the class-V pyridoxal-phosphate-dependent aminotransferase family. NifS/IscS subfamily.</text>
</comment>